<gene>
    <name evidence="3" type="ordered locus">Arad_7977</name>
</gene>
<sequence>MNSIGIPNRLKSESQWSGERTIEASSSNEARAPSKREFCIMTECSEIVPASHGRTFTMHAGQFAVITNSHGNQVVDTWAISADDPSDVMSMDHTRSVNSNIFFKQGMSAVGTSRLKMLTLVKDSAALAHDTLLCPCNSALYRELGCEEGHRSCSGNFHEALAERGIVQSFTPASLNLFMNVPVRGDGAVERLPPASQLGDRIVLRAEMDLLLVLSACPQDITIINGAARTPKDVAVDILDQLPPGGE</sequence>
<dbReference type="eggNOG" id="COG3665">
    <property type="taxonomic scope" value="Bacteria"/>
</dbReference>
<evidence type="ECO:0000259" key="2">
    <source>
        <dbReference type="Pfam" id="PF09347"/>
    </source>
</evidence>
<dbReference type="AlphaFoldDB" id="B9JHG8"/>
<proteinExistence type="predicted"/>
<dbReference type="PANTHER" id="PTHR31527">
    <property type="entry name" value="RE64534P"/>
    <property type="match status" value="1"/>
</dbReference>
<feature type="compositionally biased region" description="Polar residues" evidence="1">
    <location>
        <begin position="13"/>
        <end position="29"/>
    </location>
</feature>
<dbReference type="InterPro" id="IPR018959">
    <property type="entry name" value="DUF1989"/>
</dbReference>
<reference evidence="3 4" key="1">
    <citation type="journal article" date="2009" name="J. Bacteriol.">
        <title>Genome sequences of three Agrobacterium biovars help elucidate the evolution of multichromosome genomes in bacteria.</title>
        <authorList>
            <person name="Slater S.C."/>
            <person name="Goldman B.S."/>
            <person name="Goodner B."/>
            <person name="Setubal J.C."/>
            <person name="Farrand S.K."/>
            <person name="Nester E.W."/>
            <person name="Burr T.J."/>
            <person name="Banta L."/>
            <person name="Dickerman A.W."/>
            <person name="Paulsen I."/>
            <person name="Otten L."/>
            <person name="Suen G."/>
            <person name="Welch R."/>
            <person name="Almeida N.F."/>
            <person name="Arnold F."/>
            <person name="Burton O.T."/>
            <person name="Du Z."/>
            <person name="Ewing A."/>
            <person name="Godsy E."/>
            <person name="Heisel S."/>
            <person name="Houmiel K.L."/>
            <person name="Jhaveri J."/>
            <person name="Lu J."/>
            <person name="Miller N.M."/>
            <person name="Norton S."/>
            <person name="Chen Q."/>
            <person name="Phoolcharoen W."/>
            <person name="Ohlin V."/>
            <person name="Ondrusek D."/>
            <person name="Pride N."/>
            <person name="Stricklin S.L."/>
            <person name="Sun J."/>
            <person name="Wheeler C."/>
            <person name="Wilson L."/>
            <person name="Zhu H."/>
            <person name="Wood D.W."/>
        </authorList>
    </citation>
    <scope>NUCLEOTIDE SEQUENCE [LARGE SCALE GENOMIC DNA]</scope>
    <source>
        <strain evidence="4">K84 / ATCC BAA-868</strain>
    </source>
</reference>
<dbReference type="HOGENOM" id="CLU_079904_1_1_5"/>
<feature type="domain" description="DUF1989" evidence="2">
    <location>
        <begin position="46"/>
        <end position="211"/>
    </location>
</feature>
<dbReference type="Pfam" id="PF09347">
    <property type="entry name" value="DUF1989"/>
    <property type="match status" value="1"/>
</dbReference>
<dbReference type="KEGG" id="ara:Arad_7977"/>
<feature type="region of interest" description="Disordered" evidence="1">
    <location>
        <begin position="1"/>
        <end position="29"/>
    </location>
</feature>
<dbReference type="PANTHER" id="PTHR31527:SF0">
    <property type="entry name" value="RE64534P"/>
    <property type="match status" value="1"/>
</dbReference>
<organism evidence="3 4">
    <name type="scientific">Rhizobium rhizogenes (strain K84 / ATCC BAA-868)</name>
    <name type="common">Agrobacterium radiobacter</name>
    <dbReference type="NCBI Taxonomy" id="311403"/>
    <lineage>
        <taxon>Bacteria</taxon>
        <taxon>Pseudomonadati</taxon>
        <taxon>Pseudomonadota</taxon>
        <taxon>Alphaproteobacteria</taxon>
        <taxon>Hyphomicrobiales</taxon>
        <taxon>Rhizobiaceae</taxon>
        <taxon>Rhizobium/Agrobacterium group</taxon>
        <taxon>Rhizobium</taxon>
    </lineage>
</organism>
<accession>B9JHG8</accession>
<evidence type="ECO:0000313" key="3">
    <source>
        <dbReference type="EMBL" id="ACM29361.1"/>
    </source>
</evidence>
<dbReference type="EMBL" id="CP000629">
    <property type="protein sequence ID" value="ACM29361.1"/>
    <property type="molecule type" value="Genomic_DNA"/>
</dbReference>
<name>B9JHG8_RHIR8</name>
<dbReference type="STRING" id="311403.Arad_7977"/>
<dbReference type="Proteomes" id="UP000001600">
    <property type="component" value="Chromosome 2"/>
</dbReference>
<evidence type="ECO:0000313" key="4">
    <source>
        <dbReference type="Proteomes" id="UP000001600"/>
    </source>
</evidence>
<protein>
    <recommendedName>
        <fullName evidence="2">DUF1989 domain-containing protein</fullName>
    </recommendedName>
</protein>
<evidence type="ECO:0000256" key="1">
    <source>
        <dbReference type="SAM" id="MobiDB-lite"/>
    </source>
</evidence>